<evidence type="ECO:0000313" key="1">
    <source>
        <dbReference type="EMBL" id="KFB44226.1"/>
    </source>
</evidence>
<organism evidence="1">
    <name type="scientific">Anopheles sinensis</name>
    <name type="common">Mosquito</name>
    <dbReference type="NCBI Taxonomy" id="74873"/>
    <lineage>
        <taxon>Eukaryota</taxon>
        <taxon>Metazoa</taxon>
        <taxon>Ecdysozoa</taxon>
        <taxon>Arthropoda</taxon>
        <taxon>Hexapoda</taxon>
        <taxon>Insecta</taxon>
        <taxon>Pterygota</taxon>
        <taxon>Neoptera</taxon>
        <taxon>Endopterygota</taxon>
        <taxon>Diptera</taxon>
        <taxon>Nematocera</taxon>
        <taxon>Culicoidea</taxon>
        <taxon>Culicidae</taxon>
        <taxon>Anophelinae</taxon>
        <taxon>Anopheles</taxon>
    </lineage>
</organism>
<dbReference type="VEuPathDB" id="VectorBase:ASIC012119"/>
<reference evidence="1 3" key="1">
    <citation type="journal article" date="2014" name="BMC Genomics">
        <title>Genome sequence of Anopheles sinensis provides insight into genetics basis of mosquito competence for malaria parasites.</title>
        <authorList>
            <person name="Zhou D."/>
            <person name="Zhang D."/>
            <person name="Ding G."/>
            <person name="Shi L."/>
            <person name="Hou Q."/>
            <person name="Ye Y."/>
            <person name="Xu Y."/>
            <person name="Zhou H."/>
            <person name="Xiong C."/>
            <person name="Li S."/>
            <person name="Yu J."/>
            <person name="Hong S."/>
            <person name="Yu X."/>
            <person name="Zou P."/>
            <person name="Chen C."/>
            <person name="Chang X."/>
            <person name="Wang W."/>
            <person name="Lv Y."/>
            <person name="Sun Y."/>
            <person name="Ma L."/>
            <person name="Shen B."/>
            <person name="Zhu C."/>
        </authorList>
    </citation>
    <scope>NUCLEOTIDE SEQUENCE [LARGE SCALE GENOMIC DNA]</scope>
</reference>
<reference evidence="2" key="2">
    <citation type="submission" date="2020-05" db="UniProtKB">
        <authorList>
            <consortium name="EnsemblMetazoa"/>
        </authorList>
    </citation>
    <scope>IDENTIFICATION</scope>
</reference>
<dbReference type="Proteomes" id="UP000030765">
    <property type="component" value="Unassembled WGS sequence"/>
</dbReference>
<proteinExistence type="predicted"/>
<dbReference type="EnsemblMetazoa" id="ASIC012119-RA">
    <property type="protein sequence ID" value="ASIC012119-PA"/>
    <property type="gene ID" value="ASIC012119"/>
</dbReference>
<accession>A0A084W1Y2</accession>
<evidence type="ECO:0000313" key="2">
    <source>
        <dbReference type="EnsemblMetazoa" id="ASIC012119-PA"/>
    </source>
</evidence>
<name>A0A084W1Y2_ANOSI</name>
<protein>
    <submittedName>
        <fullName evidence="1 2">Uncharacterized protein</fullName>
    </submittedName>
</protein>
<keyword evidence="3" id="KW-1185">Reference proteome</keyword>
<dbReference type="AlphaFoldDB" id="A0A084W1Y2"/>
<dbReference type="EMBL" id="KE525272">
    <property type="protein sequence ID" value="KFB44226.1"/>
    <property type="molecule type" value="Genomic_DNA"/>
</dbReference>
<gene>
    <name evidence="1" type="ORF">ZHAS_00012119</name>
</gene>
<dbReference type="EMBL" id="ATLV01019471">
    <property type="status" value="NOT_ANNOTATED_CDS"/>
    <property type="molecule type" value="Genomic_DNA"/>
</dbReference>
<sequence>MEQDSTRDGLYCRGTPTRAGGFRRLSVVTDDSRKPAATRVLLLCVPHGRHGAQFLPGAQVTVGRQ</sequence>
<evidence type="ECO:0000313" key="3">
    <source>
        <dbReference type="Proteomes" id="UP000030765"/>
    </source>
</evidence>